<keyword evidence="1" id="KW-0732">Signal</keyword>
<reference evidence="3" key="1">
    <citation type="submission" date="2013-09" db="EMBL/GenBank/DDBJ databases">
        <title>The Genome Sequence of Anopheles culicifacies species A.</title>
        <authorList>
            <consortium name="The Broad Institute Genomics Platform"/>
            <person name="Neafsey D.E."/>
            <person name="Besansky N."/>
            <person name="Howell P."/>
            <person name="Walton C."/>
            <person name="Young S.K."/>
            <person name="Zeng Q."/>
            <person name="Gargeya S."/>
            <person name="Fitzgerald M."/>
            <person name="Haas B."/>
            <person name="Abouelleil A."/>
            <person name="Allen A.W."/>
            <person name="Alvarado L."/>
            <person name="Arachchi H.M."/>
            <person name="Berlin A.M."/>
            <person name="Chapman S.B."/>
            <person name="Gainer-Dewar J."/>
            <person name="Goldberg J."/>
            <person name="Griggs A."/>
            <person name="Gujja S."/>
            <person name="Hansen M."/>
            <person name="Howarth C."/>
            <person name="Imamovic A."/>
            <person name="Ireland A."/>
            <person name="Larimer J."/>
            <person name="McCowan C."/>
            <person name="Murphy C."/>
            <person name="Pearson M."/>
            <person name="Poon T.W."/>
            <person name="Priest M."/>
            <person name="Roberts A."/>
            <person name="Saif S."/>
            <person name="Shea T."/>
            <person name="Sisk P."/>
            <person name="Sykes S."/>
            <person name="Wortman J."/>
            <person name="Nusbaum C."/>
            <person name="Birren B."/>
        </authorList>
    </citation>
    <scope>NUCLEOTIDE SEQUENCE [LARGE SCALE GENOMIC DNA]</scope>
    <source>
        <strain evidence="3">A-37</strain>
    </source>
</reference>
<protein>
    <recommendedName>
        <fullName evidence="4">Transmembrane and TPR repeat-containing protein 3</fullName>
    </recommendedName>
</protein>
<sequence length="158" mass="17367">MATHHLYGALIALVCVLCYHNSLNCGFVFDDISAIKENRDLRPHSSIKNVFLNDFWGTPMHKLPGEKRPKRTDHLWPDDSSRTSAGVKYSVRVLEVLILPGLPRGSRLNDKSDLPGRFVASGSLVAPPVPSWRHPTGSAVGMVSPYLYSACVILSGTK</sequence>
<dbReference type="GO" id="GO:0000030">
    <property type="term" value="F:mannosyltransferase activity"/>
    <property type="evidence" value="ECO:0007669"/>
    <property type="project" value="TreeGrafter"/>
</dbReference>
<dbReference type="GO" id="GO:0035269">
    <property type="term" value="P:protein O-linked glycosylation via mannose"/>
    <property type="evidence" value="ECO:0007669"/>
    <property type="project" value="TreeGrafter"/>
</dbReference>
<proteinExistence type="predicted"/>
<dbReference type="STRING" id="139723.A0A182M939"/>
<organism evidence="2 3">
    <name type="scientific">Anopheles culicifacies</name>
    <dbReference type="NCBI Taxonomy" id="139723"/>
    <lineage>
        <taxon>Eukaryota</taxon>
        <taxon>Metazoa</taxon>
        <taxon>Ecdysozoa</taxon>
        <taxon>Arthropoda</taxon>
        <taxon>Hexapoda</taxon>
        <taxon>Insecta</taxon>
        <taxon>Pterygota</taxon>
        <taxon>Neoptera</taxon>
        <taxon>Endopterygota</taxon>
        <taxon>Diptera</taxon>
        <taxon>Nematocera</taxon>
        <taxon>Culicoidea</taxon>
        <taxon>Culicidae</taxon>
        <taxon>Anophelinae</taxon>
        <taxon>Anopheles</taxon>
        <taxon>culicifacies species complex</taxon>
    </lineage>
</organism>
<evidence type="ECO:0000313" key="2">
    <source>
        <dbReference type="EnsemblMetazoa" id="ACUA012502-PA"/>
    </source>
</evidence>
<accession>A0A182M939</accession>
<dbReference type="VEuPathDB" id="VectorBase:ACUA012502"/>
<keyword evidence="3" id="KW-1185">Reference proteome</keyword>
<dbReference type="EnsemblMetazoa" id="ACUA012502-RA">
    <property type="protein sequence ID" value="ACUA012502-PA"/>
    <property type="gene ID" value="ACUA012502"/>
</dbReference>
<name>A0A182M939_9DIPT</name>
<feature type="chain" id="PRO_5008127996" description="Transmembrane and TPR repeat-containing protein 3" evidence="1">
    <location>
        <begin position="19"/>
        <end position="158"/>
    </location>
</feature>
<dbReference type="EMBL" id="AXCM01001349">
    <property type="status" value="NOT_ANNOTATED_CDS"/>
    <property type="molecule type" value="Genomic_DNA"/>
</dbReference>
<dbReference type="Proteomes" id="UP000075883">
    <property type="component" value="Unassembled WGS sequence"/>
</dbReference>
<evidence type="ECO:0000256" key="1">
    <source>
        <dbReference type="SAM" id="SignalP"/>
    </source>
</evidence>
<evidence type="ECO:0000313" key="3">
    <source>
        <dbReference type="Proteomes" id="UP000075883"/>
    </source>
</evidence>
<dbReference type="GO" id="GO:0005783">
    <property type="term" value="C:endoplasmic reticulum"/>
    <property type="evidence" value="ECO:0007669"/>
    <property type="project" value="TreeGrafter"/>
</dbReference>
<dbReference type="PANTHER" id="PTHR44395:SF1">
    <property type="entry name" value="PROTEIN O-MANNOSYL-TRANSFERASE TMTC3"/>
    <property type="match status" value="1"/>
</dbReference>
<feature type="signal peptide" evidence="1">
    <location>
        <begin position="1"/>
        <end position="18"/>
    </location>
</feature>
<reference evidence="2" key="2">
    <citation type="submission" date="2020-05" db="UniProtKB">
        <authorList>
            <consortium name="EnsemblMetazoa"/>
        </authorList>
    </citation>
    <scope>IDENTIFICATION</scope>
    <source>
        <strain evidence="2">A-37</strain>
    </source>
</reference>
<dbReference type="PANTHER" id="PTHR44395">
    <property type="match status" value="1"/>
</dbReference>
<evidence type="ECO:0008006" key="4">
    <source>
        <dbReference type="Google" id="ProtNLM"/>
    </source>
</evidence>
<dbReference type="AlphaFoldDB" id="A0A182M939"/>